<accession>A0AB39BGS6</accession>
<proteinExistence type="predicted"/>
<feature type="chain" id="PRO_5044282610" evidence="1">
    <location>
        <begin position="24"/>
        <end position="261"/>
    </location>
</feature>
<keyword evidence="1" id="KW-0732">Signal</keyword>
<dbReference type="RefSeq" id="WP_368498019.1">
    <property type="nucleotide sequence ID" value="NZ_CP162511.1"/>
</dbReference>
<reference evidence="2" key="1">
    <citation type="submission" date="2024-05" db="EMBL/GenBank/DDBJ databases">
        <title>Herbiconiux sp. A18JL235.</title>
        <authorList>
            <person name="Zhang G."/>
        </authorList>
    </citation>
    <scope>NUCLEOTIDE SEQUENCE</scope>
    <source>
        <strain evidence="2">A18JL235</strain>
    </source>
</reference>
<feature type="signal peptide" evidence="1">
    <location>
        <begin position="1"/>
        <end position="23"/>
    </location>
</feature>
<sequence>MNDISRRSVMAAAWSAPVLVAVAAAPSAAASGQQTSSLTWNSLNGDFQAPNSLILTIPAGSAAVGSTGAIELYTVGMPFSPSFQTLPAGWSYGAVPPSGILSSSQALAAGSYVFTTNPWIDWTSGYDVIAEWSNNGETSSTQINVGPAGRPTLAWDAAVGYFGGTNTLTVTAAPGSYAVGELAAISGFDSVPTAVAAPTNGWIDFRNGGQRTFRNFQLPPGASSIAFTWPEGQGTTFVTASFSSSVNAFTVSASIQLLAGP</sequence>
<dbReference type="InterPro" id="IPR006311">
    <property type="entry name" value="TAT_signal"/>
</dbReference>
<dbReference type="EMBL" id="CP162511">
    <property type="protein sequence ID" value="XDI05633.1"/>
    <property type="molecule type" value="Genomic_DNA"/>
</dbReference>
<organism evidence="2">
    <name type="scientific">Herbiconiux sp. A18JL235</name>
    <dbReference type="NCBI Taxonomy" id="3152363"/>
    <lineage>
        <taxon>Bacteria</taxon>
        <taxon>Bacillati</taxon>
        <taxon>Actinomycetota</taxon>
        <taxon>Actinomycetes</taxon>
        <taxon>Micrococcales</taxon>
        <taxon>Microbacteriaceae</taxon>
        <taxon>Herbiconiux</taxon>
    </lineage>
</organism>
<evidence type="ECO:0000313" key="2">
    <source>
        <dbReference type="EMBL" id="XDI05633.1"/>
    </source>
</evidence>
<dbReference type="PROSITE" id="PS51318">
    <property type="entry name" value="TAT"/>
    <property type="match status" value="1"/>
</dbReference>
<evidence type="ECO:0000256" key="1">
    <source>
        <dbReference type="SAM" id="SignalP"/>
    </source>
</evidence>
<protein>
    <submittedName>
        <fullName evidence="2">Uncharacterized protein</fullName>
    </submittedName>
</protein>
<name>A0AB39BGS6_9MICO</name>
<gene>
    <name evidence="2" type="ORF">ABFY20_00670</name>
</gene>
<dbReference type="AlphaFoldDB" id="A0AB39BGS6"/>